<evidence type="ECO:0000313" key="5">
    <source>
        <dbReference type="Proteomes" id="UP000590811"/>
    </source>
</evidence>
<dbReference type="CDD" id="cd08899">
    <property type="entry name" value="SRPBCC_CalC_Aha1-like_6"/>
    <property type="match status" value="1"/>
</dbReference>
<feature type="compositionally biased region" description="Low complexity" evidence="2">
    <location>
        <begin position="14"/>
        <end position="23"/>
    </location>
</feature>
<protein>
    <submittedName>
        <fullName evidence="4">Uncharacterized protein YndB with AHSA1/START domain</fullName>
    </submittedName>
</protein>
<proteinExistence type="inferred from homology"/>
<organism evidence="4 5">
    <name type="scientific">Terracoccus luteus</name>
    <dbReference type="NCBI Taxonomy" id="53356"/>
    <lineage>
        <taxon>Bacteria</taxon>
        <taxon>Bacillati</taxon>
        <taxon>Actinomycetota</taxon>
        <taxon>Actinomycetes</taxon>
        <taxon>Micrococcales</taxon>
        <taxon>Intrasporangiaceae</taxon>
        <taxon>Terracoccus</taxon>
    </lineage>
</organism>
<comment type="similarity">
    <text evidence="1">Belongs to the AHA1 family.</text>
</comment>
<dbReference type="RefSeq" id="WP_184510432.1">
    <property type="nucleotide sequence ID" value="NZ_JACHVT010000005.1"/>
</dbReference>
<name>A0A839PYU0_9MICO</name>
<comment type="caution">
    <text evidence="4">The sequence shown here is derived from an EMBL/GenBank/DDBJ whole genome shotgun (WGS) entry which is preliminary data.</text>
</comment>
<reference evidence="4 5" key="1">
    <citation type="submission" date="2020-08" db="EMBL/GenBank/DDBJ databases">
        <title>Genomic Encyclopedia of Type Strains, Phase IV (KMG-V): Genome sequencing to study the core and pangenomes of soil and plant-associated prokaryotes.</title>
        <authorList>
            <person name="Whitman W."/>
        </authorList>
    </citation>
    <scope>NUCLEOTIDE SEQUENCE [LARGE SCALE GENOMIC DNA]</scope>
    <source>
        <strain evidence="4 5">B3ACCR2</strain>
    </source>
</reference>
<evidence type="ECO:0000256" key="2">
    <source>
        <dbReference type="SAM" id="MobiDB-lite"/>
    </source>
</evidence>
<accession>A0A839PYU0</accession>
<dbReference type="InterPro" id="IPR023393">
    <property type="entry name" value="START-like_dom_sf"/>
</dbReference>
<gene>
    <name evidence="4" type="ORF">FHW14_002368</name>
</gene>
<dbReference type="AlphaFoldDB" id="A0A839PYU0"/>
<dbReference type="Gene3D" id="3.30.530.20">
    <property type="match status" value="1"/>
</dbReference>
<dbReference type="EMBL" id="JACHVT010000005">
    <property type="protein sequence ID" value="MBB2987185.1"/>
    <property type="molecule type" value="Genomic_DNA"/>
</dbReference>
<evidence type="ECO:0000259" key="3">
    <source>
        <dbReference type="Pfam" id="PF08327"/>
    </source>
</evidence>
<evidence type="ECO:0000256" key="1">
    <source>
        <dbReference type="ARBA" id="ARBA00006817"/>
    </source>
</evidence>
<feature type="compositionally biased region" description="Pro residues" evidence="2">
    <location>
        <begin position="1"/>
        <end position="13"/>
    </location>
</feature>
<dbReference type="Pfam" id="PF08327">
    <property type="entry name" value="AHSA1"/>
    <property type="match status" value="1"/>
</dbReference>
<dbReference type="SUPFAM" id="SSF55961">
    <property type="entry name" value="Bet v1-like"/>
    <property type="match status" value="1"/>
</dbReference>
<evidence type="ECO:0000313" key="4">
    <source>
        <dbReference type="EMBL" id="MBB2987185.1"/>
    </source>
</evidence>
<dbReference type="Proteomes" id="UP000590811">
    <property type="component" value="Unassembled WGS sequence"/>
</dbReference>
<feature type="region of interest" description="Disordered" evidence="2">
    <location>
        <begin position="1"/>
        <end position="30"/>
    </location>
</feature>
<feature type="domain" description="Activator of Hsp90 ATPase homologue 1/2-like C-terminal" evidence="3">
    <location>
        <begin position="42"/>
        <end position="157"/>
    </location>
</feature>
<sequence length="191" mass="21262">MSPTQPPTQPPTQAPTQPSPTATGRLTRRTGIPLLEFERTFRAPIDDVWDAVTEPERLERWIGTWTGDPATGRVTFRMTAEGDDVPDETIWVDVCERPTRLVMRSMPPGEDAPWRWELTLAESDGVTTLTFAQEVTGAELALSVGPGWDYYLDRLVAAETGADVSAVDFADYEPALSEHYRRELRDGGLEV</sequence>
<dbReference type="InterPro" id="IPR013538">
    <property type="entry name" value="ASHA1/2-like_C"/>
</dbReference>